<dbReference type="AlphaFoldDB" id="A0A5C5UBB7"/>
<dbReference type="PANTHER" id="PTHR10000:SF8">
    <property type="entry name" value="HAD SUPERFAMILY HYDROLASE-LIKE, TYPE 3"/>
    <property type="match status" value="1"/>
</dbReference>
<dbReference type="Gene3D" id="3.30.1240.10">
    <property type="match status" value="1"/>
</dbReference>
<reference evidence="1 2" key="1">
    <citation type="submission" date="2019-08" db="EMBL/GenBank/DDBJ databases">
        <authorList>
            <person name="Lei W."/>
        </authorList>
    </citation>
    <scope>NUCLEOTIDE SEQUENCE [LARGE SCALE GENOMIC DNA]</scope>
    <source>
        <strain evidence="1 2">CCUG 58627</strain>
    </source>
</reference>
<dbReference type="GO" id="GO:0005829">
    <property type="term" value="C:cytosol"/>
    <property type="evidence" value="ECO:0007669"/>
    <property type="project" value="TreeGrafter"/>
</dbReference>
<dbReference type="PANTHER" id="PTHR10000">
    <property type="entry name" value="PHOSPHOSERINE PHOSPHATASE"/>
    <property type="match status" value="1"/>
</dbReference>
<name>A0A5C5UBB7_9CORY</name>
<comment type="caution">
    <text evidence="1">The sequence shown here is derived from an EMBL/GenBank/DDBJ whole genome shotgun (WGS) entry which is preliminary data.</text>
</comment>
<accession>A0A5C5UBB7</accession>
<evidence type="ECO:0000313" key="2">
    <source>
        <dbReference type="Proteomes" id="UP000320791"/>
    </source>
</evidence>
<dbReference type="InterPro" id="IPR036412">
    <property type="entry name" value="HAD-like_sf"/>
</dbReference>
<dbReference type="GO" id="GO:0016791">
    <property type="term" value="F:phosphatase activity"/>
    <property type="evidence" value="ECO:0007669"/>
    <property type="project" value="TreeGrafter"/>
</dbReference>
<dbReference type="RefSeq" id="WP_146325294.1">
    <property type="nucleotide sequence ID" value="NZ_BAABLR010000066.1"/>
</dbReference>
<dbReference type="SUPFAM" id="SSF56784">
    <property type="entry name" value="HAD-like"/>
    <property type="match status" value="1"/>
</dbReference>
<organism evidence="1 2">
    <name type="scientific">Corynebacterium canis</name>
    <dbReference type="NCBI Taxonomy" id="679663"/>
    <lineage>
        <taxon>Bacteria</taxon>
        <taxon>Bacillati</taxon>
        <taxon>Actinomycetota</taxon>
        <taxon>Actinomycetes</taxon>
        <taxon>Mycobacteriales</taxon>
        <taxon>Corynebacteriaceae</taxon>
        <taxon>Corynebacterium</taxon>
    </lineage>
</organism>
<proteinExistence type="predicted"/>
<gene>
    <name evidence="1" type="ORF">FRX94_10485</name>
</gene>
<dbReference type="GO" id="GO:0000287">
    <property type="term" value="F:magnesium ion binding"/>
    <property type="evidence" value="ECO:0007669"/>
    <property type="project" value="TreeGrafter"/>
</dbReference>
<dbReference type="EMBL" id="VOHM01000026">
    <property type="protein sequence ID" value="TWT22832.1"/>
    <property type="molecule type" value="Genomic_DNA"/>
</dbReference>
<dbReference type="Proteomes" id="UP000320791">
    <property type="component" value="Unassembled WGS sequence"/>
</dbReference>
<keyword evidence="2" id="KW-1185">Reference proteome</keyword>
<dbReference type="Gene3D" id="3.40.50.1000">
    <property type="entry name" value="HAD superfamily/HAD-like"/>
    <property type="match status" value="1"/>
</dbReference>
<dbReference type="OrthoDB" id="9806027at2"/>
<dbReference type="Pfam" id="PF08282">
    <property type="entry name" value="Hydrolase_3"/>
    <property type="match status" value="1"/>
</dbReference>
<protein>
    <submittedName>
        <fullName evidence="1">HAD family phosphatase</fullName>
    </submittedName>
</protein>
<sequence>MTTTKLLSSDLDGTLIFDRAISGDTIAAIDAWQNAGHLAVCATGKSIAATKHALRPSNLEFDFYVLYTGAVITDKDYNILMSTTLPTELVVEIVGRLSGEPGMGVFATTLDTNDVRLASTIPPELTTDIVQYFDPMPISDIRNHTFVGIPLWINAGAATEDSIARIHAWIRDQYGDVVDCHRNQDFLDIVPANCTKRTGLEWLMSHLRDTTSATYETYSLGDSWNDIDMHQWADHSVSFPHSPVEIQQLTESVATTAASYIHEVLAQ</sequence>
<evidence type="ECO:0000313" key="1">
    <source>
        <dbReference type="EMBL" id="TWT22832.1"/>
    </source>
</evidence>
<dbReference type="InterPro" id="IPR023214">
    <property type="entry name" value="HAD_sf"/>
</dbReference>